<organism evidence="1 2">
    <name type="scientific">Nocardia thailandica</name>
    <dbReference type="NCBI Taxonomy" id="257275"/>
    <lineage>
        <taxon>Bacteria</taxon>
        <taxon>Bacillati</taxon>
        <taxon>Actinomycetota</taxon>
        <taxon>Actinomycetes</taxon>
        <taxon>Mycobacteriales</taxon>
        <taxon>Nocardiaceae</taxon>
        <taxon>Nocardia</taxon>
    </lineage>
</organism>
<dbReference type="InterPro" id="IPR009776">
    <property type="entry name" value="Spore_0_M"/>
</dbReference>
<evidence type="ECO:0000313" key="2">
    <source>
        <dbReference type="Proteomes" id="UP001601444"/>
    </source>
</evidence>
<name>A0ABW6PIN1_9NOCA</name>
<dbReference type="RefSeq" id="WP_387699225.1">
    <property type="nucleotide sequence ID" value="NZ_JBIAMX010000002.1"/>
</dbReference>
<dbReference type="Proteomes" id="UP001601444">
    <property type="component" value="Unassembled WGS sequence"/>
</dbReference>
<gene>
    <name evidence="1" type="ORF">ACFYTF_05390</name>
</gene>
<dbReference type="PANTHER" id="PTHR40053:SF1">
    <property type="entry name" value="SPORULATION-CONTROL PROTEIN SPO0M"/>
    <property type="match status" value="1"/>
</dbReference>
<keyword evidence="2" id="KW-1185">Reference proteome</keyword>
<dbReference type="EMBL" id="JBIAMX010000002">
    <property type="protein sequence ID" value="MFF0542252.1"/>
    <property type="molecule type" value="Genomic_DNA"/>
</dbReference>
<sequence>MFKQLLAAAGVGGAEVETELFTPGVQPGGLVEGVIRLRGGKVAQDVGQVAIEFVTRVEQEYSDGEETVSTVGFGRGAVTGPFTLHPGQLAEFRFAAPAPLETPITFYNGRVLPGAYVAVRTVVEIRGAVDAADTDPIGIGALPAQHVLLEAVERMGFPLVRTDVEAGHIRDTPQTLPFYQEIEFGRSPHFPRVNQLEVTFVPAAHGMSVVLEADIDGGWLREDRDGIGILWVDYDRLGHHDWSAEIHHRLGTLGALH</sequence>
<comment type="caution">
    <text evidence="1">The sequence shown here is derived from an EMBL/GenBank/DDBJ whole genome shotgun (WGS) entry which is preliminary data.</text>
</comment>
<dbReference type="Pfam" id="PF07070">
    <property type="entry name" value="Spo0M"/>
    <property type="match status" value="1"/>
</dbReference>
<dbReference type="PANTHER" id="PTHR40053">
    <property type="entry name" value="SPORULATION-CONTROL PROTEIN SPO0M"/>
    <property type="match status" value="1"/>
</dbReference>
<protein>
    <submittedName>
        <fullName evidence="1">Sporulation protein</fullName>
    </submittedName>
</protein>
<evidence type="ECO:0000313" key="1">
    <source>
        <dbReference type="EMBL" id="MFF0542252.1"/>
    </source>
</evidence>
<reference evidence="1 2" key="1">
    <citation type="submission" date="2024-10" db="EMBL/GenBank/DDBJ databases">
        <title>The Natural Products Discovery Center: Release of the First 8490 Sequenced Strains for Exploring Actinobacteria Biosynthetic Diversity.</title>
        <authorList>
            <person name="Kalkreuter E."/>
            <person name="Kautsar S.A."/>
            <person name="Yang D."/>
            <person name="Bader C.D."/>
            <person name="Teijaro C.N."/>
            <person name="Fluegel L."/>
            <person name="Davis C.M."/>
            <person name="Simpson J.R."/>
            <person name="Lauterbach L."/>
            <person name="Steele A.D."/>
            <person name="Gui C."/>
            <person name="Meng S."/>
            <person name="Li G."/>
            <person name="Viehrig K."/>
            <person name="Ye F."/>
            <person name="Su P."/>
            <person name="Kiefer A.F."/>
            <person name="Nichols A."/>
            <person name="Cepeda A.J."/>
            <person name="Yan W."/>
            <person name="Fan B."/>
            <person name="Jiang Y."/>
            <person name="Adhikari A."/>
            <person name="Zheng C.-J."/>
            <person name="Schuster L."/>
            <person name="Cowan T.M."/>
            <person name="Smanski M.J."/>
            <person name="Chevrette M.G."/>
            <person name="De Carvalho L.P.S."/>
            <person name="Shen B."/>
        </authorList>
    </citation>
    <scope>NUCLEOTIDE SEQUENCE [LARGE SCALE GENOMIC DNA]</scope>
    <source>
        <strain evidence="1 2">NPDC004045</strain>
    </source>
</reference>
<proteinExistence type="predicted"/>
<accession>A0ABW6PIN1</accession>